<dbReference type="FunFam" id="3.40.50.10490:FF:000030">
    <property type="entry name" value="30S ribosomal protein S2"/>
    <property type="match status" value="1"/>
</dbReference>
<evidence type="ECO:0000256" key="4">
    <source>
        <dbReference type="ARBA" id="ARBA00035256"/>
    </source>
</evidence>
<dbReference type="Proteomes" id="UP000604391">
    <property type="component" value="Unassembled WGS sequence"/>
</dbReference>
<accession>A0A832X4Z1</accession>
<keyword evidence="2 6" id="KW-0689">Ribosomal protein</keyword>
<dbReference type="InterPro" id="IPR018130">
    <property type="entry name" value="Ribosomal_uS2_CS"/>
</dbReference>
<dbReference type="Gene3D" id="3.40.50.10490">
    <property type="entry name" value="Glucose-6-phosphate isomerase like protein, domain 1"/>
    <property type="match status" value="1"/>
</dbReference>
<dbReference type="InterPro" id="IPR005707">
    <property type="entry name" value="Ribosomal_uS2_euk/arc"/>
</dbReference>
<protein>
    <recommendedName>
        <fullName evidence="4">Small ribosomal subunit protein uS2</fullName>
    </recommendedName>
    <alternativeName>
        <fullName evidence="5">30S ribosomal protein S2</fullName>
    </alternativeName>
</protein>
<dbReference type="GO" id="GO:0003735">
    <property type="term" value="F:structural constituent of ribosome"/>
    <property type="evidence" value="ECO:0007669"/>
    <property type="project" value="InterPro"/>
</dbReference>
<proteinExistence type="inferred from homology"/>
<sequence length="216" mass="23776">MEEETQTISDGNLVPLDKYLAAGVHIGTQRKMKDMLPYIYKVRPDGLSILDIGLIDKKLGEAADYISKHPSAKVVVVCARDAGKKAADKFAEVTGAHAYTKRYMPGTFTNPEYKGFREPTLLIAVDPAGDRQAITEARSNNVPVLALCDTNNMTENIDFVLPVNNKGKKSLALVFWVLAREVLKKQGKLKSAEAFKVPLEDFEDTSEPQPEVVPKG</sequence>
<dbReference type="Pfam" id="PF00318">
    <property type="entry name" value="Ribosomal_S2"/>
    <property type="match status" value="2"/>
</dbReference>
<name>A0A832X4Z1_9ARCH</name>
<dbReference type="PRINTS" id="PR00395">
    <property type="entry name" value="RIBOSOMALS2"/>
</dbReference>
<organism evidence="6 7">
    <name type="scientific">Candidatus Undinarchaeum marinum</name>
    <dbReference type="NCBI Taxonomy" id="2756141"/>
    <lineage>
        <taxon>Archaea</taxon>
        <taxon>Candidatus Undinarchaeota</taxon>
        <taxon>Candidatus Undinarchaeia</taxon>
        <taxon>Candidatus Undinarchaeales</taxon>
        <taxon>Candidatus Undinarchaeaceae</taxon>
        <taxon>Candidatus Undinarchaeum</taxon>
    </lineage>
</organism>
<evidence type="ECO:0000256" key="2">
    <source>
        <dbReference type="ARBA" id="ARBA00022980"/>
    </source>
</evidence>
<keyword evidence="7" id="KW-1185">Reference proteome</keyword>
<dbReference type="GO" id="GO:0006412">
    <property type="term" value="P:translation"/>
    <property type="evidence" value="ECO:0007669"/>
    <property type="project" value="InterPro"/>
</dbReference>
<comment type="similarity">
    <text evidence="1">Belongs to the universal ribosomal protein uS2 family.</text>
</comment>
<gene>
    <name evidence="6" type="ORF">H1011_00785</name>
</gene>
<dbReference type="GO" id="GO:0015935">
    <property type="term" value="C:small ribosomal subunit"/>
    <property type="evidence" value="ECO:0007669"/>
    <property type="project" value="InterPro"/>
</dbReference>
<evidence type="ECO:0000313" key="7">
    <source>
        <dbReference type="Proteomes" id="UP000604391"/>
    </source>
</evidence>
<dbReference type="InterPro" id="IPR001865">
    <property type="entry name" value="Ribosomal_uS2"/>
</dbReference>
<evidence type="ECO:0000256" key="3">
    <source>
        <dbReference type="ARBA" id="ARBA00023274"/>
    </source>
</evidence>
<comment type="caution">
    <text evidence="6">The sequence shown here is derived from an EMBL/GenBank/DDBJ whole genome shotgun (WGS) entry which is preliminary data.</text>
</comment>
<evidence type="ECO:0000256" key="5">
    <source>
        <dbReference type="ARBA" id="ARBA00035518"/>
    </source>
</evidence>
<keyword evidence="3" id="KW-0687">Ribonucleoprotein</keyword>
<dbReference type="EMBL" id="DVAD01000004">
    <property type="protein sequence ID" value="HIJ99344.1"/>
    <property type="molecule type" value="Genomic_DNA"/>
</dbReference>
<dbReference type="PANTHER" id="PTHR11489">
    <property type="entry name" value="40S RIBOSOMAL PROTEIN SA"/>
    <property type="match status" value="1"/>
</dbReference>
<dbReference type="NCBIfam" id="TIGR01012">
    <property type="entry name" value="uS2_euk_arch"/>
    <property type="match status" value="1"/>
</dbReference>
<evidence type="ECO:0000256" key="1">
    <source>
        <dbReference type="ARBA" id="ARBA00006242"/>
    </source>
</evidence>
<dbReference type="AlphaFoldDB" id="A0A832X4Z1"/>
<dbReference type="SUPFAM" id="SSF52313">
    <property type="entry name" value="Ribosomal protein S2"/>
    <property type="match status" value="1"/>
</dbReference>
<dbReference type="InterPro" id="IPR023591">
    <property type="entry name" value="Ribosomal_uS2_flav_dom_sf"/>
</dbReference>
<reference evidence="6 7" key="1">
    <citation type="journal article" name="Nat. Commun.">
        <title>Undinarchaeota illuminate DPANN phylogeny and the impact of gene transfer on archaeal evolution.</title>
        <authorList>
            <person name="Dombrowski N."/>
            <person name="Williams T.A."/>
            <person name="Sun J."/>
            <person name="Woodcroft B.J."/>
            <person name="Lee J.H."/>
            <person name="Minh B.Q."/>
            <person name="Rinke C."/>
            <person name="Spang A."/>
        </authorList>
    </citation>
    <scope>NUCLEOTIDE SEQUENCE [LARGE SCALE GENOMIC DNA]</scope>
    <source>
        <strain evidence="6">MAG_bin17</strain>
    </source>
</reference>
<dbReference type="PROSITE" id="PS00962">
    <property type="entry name" value="RIBOSOMAL_S2_1"/>
    <property type="match status" value="1"/>
</dbReference>
<evidence type="ECO:0000313" key="6">
    <source>
        <dbReference type="EMBL" id="HIJ99344.1"/>
    </source>
</evidence>